<dbReference type="RefSeq" id="WP_339964017.1">
    <property type="nucleotide sequence ID" value="NZ_JBBHJY010000001.1"/>
</dbReference>
<reference evidence="2 3" key="1">
    <citation type="submission" date="2024-03" db="EMBL/GenBank/DDBJ databases">
        <authorList>
            <person name="Jo J.-H."/>
        </authorList>
    </citation>
    <scope>NUCLEOTIDE SEQUENCE [LARGE SCALE GENOMIC DNA]</scope>
    <source>
        <strain evidence="2 3">AS3R-12</strain>
    </source>
</reference>
<keyword evidence="1" id="KW-1277">Toxin-antitoxin system</keyword>
<dbReference type="InterPro" id="IPR007712">
    <property type="entry name" value="RelE/ParE_toxin"/>
</dbReference>
<evidence type="ECO:0000313" key="2">
    <source>
        <dbReference type="EMBL" id="MEJ6008466.1"/>
    </source>
</evidence>
<comment type="caution">
    <text evidence="2">The sequence shown here is derived from an EMBL/GenBank/DDBJ whole genome shotgun (WGS) entry which is preliminary data.</text>
</comment>
<dbReference type="Proteomes" id="UP001379235">
    <property type="component" value="Unassembled WGS sequence"/>
</dbReference>
<sequence length="118" mass="12950">MPDAIPVLITRGAEEDLRAIYRRRLSQRGASGEDGAEALLVELVGAIESLGTYPLRGPVPPELEVLGIATYRQISLPPYRVNYLPAIEGAEPQLTVMLVADALRDFRALLEERVLRIG</sequence>
<dbReference type="InterPro" id="IPR035093">
    <property type="entry name" value="RelE/ParE_toxin_dom_sf"/>
</dbReference>
<dbReference type="Pfam" id="PF05016">
    <property type="entry name" value="ParE_toxin"/>
    <property type="match status" value="1"/>
</dbReference>
<dbReference type="Gene3D" id="3.30.2310.20">
    <property type="entry name" value="RelE-like"/>
    <property type="match status" value="1"/>
</dbReference>
<organism evidence="2 3">
    <name type="scientific">Novosphingobium aquae</name>
    <dbReference type="NCBI Taxonomy" id="3133435"/>
    <lineage>
        <taxon>Bacteria</taxon>
        <taxon>Pseudomonadati</taxon>
        <taxon>Pseudomonadota</taxon>
        <taxon>Alphaproteobacteria</taxon>
        <taxon>Sphingomonadales</taxon>
        <taxon>Sphingomonadaceae</taxon>
        <taxon>Novosphingobium</taxon>
    </lineage>
</organism>
<accession>A0ABU8S4E9</accession>
<evidence type="ECO:0000256" key="1">
    <source>
        <dbReference type="ARBA" id="ARBA00022649"/>
    </source>
</evidence>
<gene>
    <name evidence="2" type="ORF">WG900_00885</name>
</gene>
<name>A0ABU8S4E9_9SPHN</name>
<protein>
    <submittedName>
        <fullName evidence="2">Type II toxin-antitoxin system RelE/ParE family toxin</fullName>
    </submittedName>
</protein>
<keyword evidence="3" id="KW-1185">Reference proteome</keyword>
<proteinExistence type="predicted"/>
<dbReference type="EMBL" id="JBBHJY010000001">
    <property type="protein sequence ID" value="MEJ6008466.1"/>
    <property type="molecule type" value="Genomic_DNA"/>
</dbReference>
<evidence type="ECO:0000313" key="3">
    <source>
        <dbReference type="Proteomes" id="UP001379235"/>
    </source>
</evidence>